<dbReference type="OrthoDB" id="84651at2157"/>
<reference evidence="5 6" key="1">
    <citation type="submission" date="2014-07" db="EMBL/GenBank/DDBJ databases">
        <title>Methanogenic archaea and the global carbon cycle.</title>
        <authorList>
            <person name="Henriksen J.R."/>
            <person name="Luke J."/>
            <person name="Reinhart S."/>
            <person name="Benedict M.N."/>
            <person name="Youngblut N.D."/>
            <person name="Metcalf M.E."/>
            <person name="Whitaker R.J."/>
            <person name="Metcalf W.W."/>
        </authorList>
    </citation>
    <scope>NUCLEOTIDE SEQUENCE [LARGE SCALE GENOMIC DNA]</scope>
    <source>
        <strain evidence="5 6">Z-7289</strain>
    </source>
</reference>
<dbReference type="Gene3D" id="3.90.220.20">
    <property type="entry name" value="DNA methylase specificity domains"/>
    <property type="match status" value="2"/>
</dbReference>
<keyword evidence="3" id="KW-0238">DNA-binding</keyword>
<dbReference type="PANTHER" id="PTHR30408:SF12">
    <property type="entry name" value="TYPE I RESTRICTION ENZYME MJAVIII SPECIFICITY SUBUNIT"/>
    <property type="match status" value="1"/>
</dbReference>
<proteinExistence type="inferred from homology"/>
<dbReference type="KEGG" id="mls:MSLAZ_1386"/>
<evidence type="ECO:0000256" key="1">
    <source>
        <dbReference type="ARBA" id="ARBA00010923"/>
    </source>
</evidence>
<protein>
    <submittedName>
        <fullName evidence="5">Type I restriction-modification system, specificity subunit S</fullName>
        <ecNumber evidence="5">3.1.21.3</ecNumber>
    </submittedName>
</protein>
<dbReference type="InterPro" id="IPR044946">
    <property type="entry name" value="Restrct_endonuc_typeI_TRD_sf"/>
</dbReference>
<feature type="domain" description="Type I restriction modification DNA specificity" evidence="4">
    <location>
        <begin position="291"/>
        <end position="399"/>
    </location>
</feature>
<dbReference type="GO" id="GO:0009307">
    <property type="term" value="P:DNA restriction-modification system"/>
    <property type="evidence" value="ECO:0007669"/>
    <property type="project" value="UniProtKB-KW"/>
</dbReference>
<dbReference type="GO" id="GO:0003677">
    <property type="term" value="F:DNA binding"/>
    <property type="evidence" value="ECO:0007669"/>
    <property type="project" value="UniProtKB-KW"/>
</dbReference>
<dbReference type="EC" id="3.1.21.3" evidence="5"/>
<dbReference type="GeneID" id="24806136"/>
<keyword evidence="6" id="KW-1185">Reference proteome</keyword>
<evidence type="ECO:0000256" key="3">
    <source>
        <dbReference type="ARBA" id="ARBA00023125"/>
    </source>
</evidence>
<dbReference type="Pfam" id="PF01420">
    <property type="entry name" value="Methylase_S"/>
    <property type="match status" value="1"/>
</dbReference>
<name>A0A0E3S5X7_9EURY</name>
<keyword evidence="2" id="KW-0680">Restriction system</keyword>
<dbReference type="InterPro" id="IPR052021">
    <property type="entry name" value="Type-I_RS_S_subunit"/>
</dbReference>
<dbReference type="EMBL" id="CP009515">
    <property type="protein sequence ID" value="AKB74647.1"/>
    <property type="molecule type" value="Genomic_DNA"/>
</dbReference>
<evidence type="ECO:0000259" key="4">
    <source>
        <dbReference type="Pfam" id="PF01420"/>
    </source>
</evidence>
<dbReference type="Proteomes" id="UP000033072">
    <property type="component" value="Chromosome"/>
</dbReference>
<gene>
    <name evidence="5" type="ORF">MSLAZ_1386</name>
</gene>
<comment type="similarity">
    <text evidence="1">Belongs to the type-I restriction system S methylase family.</text>
</comment>
<dbReference type="HOGENOM" id="CLU_021095_1_2_2"/>
<keyword evidence="5" id="KW-0378">Hydrolase</keyword>
<dbReference type="STRING" id="1434111.MSLAZ_1386"/>
<dbReference type="CDD" id="cd17256">
    <property type="entry name" value="RMtype1_S_EcoJA65PI-TRD1-CR1_like"/>
    <property type="match status" value="1"/>
</dbReference>
<dbReference type="InterPro" id="IPR000055">
    <property type="entry name" value="Restrct_endonuc_typeI_TRD"/>
</dbReference>
<dbReference type="PANTHER" id="PTHR30408">
    <property type="entry name" value="TYPE-1 RESTRICTION ENZYME ECOKI SPECIFICITY PROTEIN"/>
    <property type="match status" value="1"/>
</dbReference>
<dbReference type="REBASE" id="109278">
    <property type="entry name" value="S.Mla7289ORF1388P"/>
</dbReference>
<evidence type="ECO:0000313" key="6">
    <source>
        <dbReference type="Proteomes" id="UP000033072"/>
    </source>
</evidence>
<sequence>MIHDLKPYPAYKDSGVPWLGEVPEHWEVKRTDHVMLVRKSLIQPQELRDKLVCHFSIPNVQKFGTGASESGDSIDSAKIRLFESTLLVSRLNPRMGTITFAKPDPDLMTVCSTEFVPLVPRSCLGHFANYAFRAEPIRLELNSRVDSATKSHQRVSPRDIEKLDLAWPPIPEQSAIIHYLDYIDQRIRHYIRTKQKLIKLLEEQKKAIIHQAVTRGLDPNVRLKPSGVEWLGDVPEHWEVTKLHRITDPRRPVMYGIVLPGPSVDDGVFIVKGGNCEPGRLRAECLSRTTFDIEGKYARSRLNKDDIVYAIRGSIGAAELVPIELVGANLTQDAARIAPCAGILPKWLLYFVQSKAFFSKLDAGAVGATIRGINIRDLKRADVIVPPTSEQFVIAEHLEAENERFAFVIGRAHREISLLREYRTRLIADVVTGKLDVREAAANLPEETEVMETFDDSLAEDGLENGEIEDEQAGKIEDEVLV</sequence>
<dbReference type="SUPFAM" id="SSF116734">
    <property type="entry name" value="DNA methylase specificity domain"/>
    <property type="match status" value="2"/>
</dbReference>
<evidence type="ECO:0000256" key="2">
    <source>
        <dbReference type="ARBA" id="ARBA00022747"/>
    </source>
</evidence>
<organism evidence="5 6">
    <name type="scientific">Methanosarcina lacustris Z-7289</name>
    <dbReference type="NCBI Taxonomy" id="1434111"/>
    <lineage>
        <taxon>Archaea</taxon>
        <taxon>Methanobacteriati</taxon>
        <taxon>Methanobacteriota</taxon>
        <taxon>Stenosarchaea group</taxon>
        <taxon>Methanomicrobia</taxon>
        <taxon>Methanosarcinales</taxon>
        <taxon>Methanosarcinaceae</taxon>
        <taxon>Methanosarcina</taxon>
    </lineage>
</organism>
<dbReference type="AlphaFoldDB" id="A0A0E3S5X7"/>
<dbReference type="RefSeq" id="WP_048125668.1">
    <property type="nucleotide sequence ID" value="NZ_CP009515.1"/>
</dbReference>
<dbReference type="Gene3D" id="1.10.287.1120">
    <property type="entry name" value="Bipartite methylase S protein"/>
    <property type="match status" value="1"/>
</dbReference>
<dbReference type="PATRIC" id="fig|1434111.4.peg.1820"/>
<dbReference type="GO" id="GO:0009035">
    <property type="term" value="F:type I site-specific deoxyribonuclease activity"/>
    <property type="evidence" value="ECO:0007669"/>
    <property type="project" value="UniProtKB-EC"/>
</dbReference>
<accession>A0A0E3S5X7</accession>
<evidence type="ECO:0000313" key="5">
    <source>
        <dbReference type="EMBL" id="AKB74647.1"/>
    </source>
</evidence>